<dbReference type="AlphaFoldDB" id="A0AAQ3U588"/>
<keyword evidence="2" id="KW-0611">Plant defense</keyword>
<feature type="domain" description="Disease resistance R13L4/SHOC-2-like LRR" evidence="4">
    <location>
        <begin position="364"/>
        <end position="708"/>
    </location>
</feature>
<evidence type="ECO:0000259" key="3">
    <source>
        <dbReference type="Pfam" id="PF23559"/>
    </source>
</evidence>
<dbReference type="InterPro" id="IPR044974">
    <property type="entry name" value="Disease_R_plants"/>
</dbReference>
<dbReference type="GO" id="GO:0042742">
    <property type="term" value="P:defense response to bacterium"/>
    <property type="evidence" value="ECO:0007669"/>
    <property type="project" value="UniProtKB-ARBA"/>
</dbReference>
<evidence type="ECO:0000313" key="5">
    <source>
        <dbReference type="EMBL" id="WVZ84082.1"/>
    </source>
</evidence>
<name>A0AAQ3U588_PASNO</name>
<evidence type="ECO:0000313" key="6">
    <source>
        <dbReference type="Proteomes" id="UP001341281"/>
    </source>
</evidence>
<keyword evidence="1" id="KW-0677">Repeat</keyword>
<organism evidence="5 6">
    <name type="scientific">Paspalum notatum var. saurae</name>
    <dbReference type="NCBI Taxonomy" id="547442"/>
    <lineage>
        <taxon>Eukaryota</taxon>
        <taxon>Viridiplantae</taxon>
        <taxon>Streptophyta</taxon>
        <taxon>Embryophyta</taxon>
        <taxon>Tracheophyta</taxon>
        <taxon>Spermatophyta</taxon>
        <taxon>Magnoliopsida</taxon>
        <taxon>Liliopsida</taxon>
        <taxon>Poales</taxon>
        <taxon>Poaceae</taxon>
        <taxon>PACMAD clade</taxon>
        <taxon>Panicoideae</taxon>
        <taxon>Andropogonodae</taxon>
        <taxon>Paspaleae</taxon>
        <taxon>Paspalinae</taxon>
        <taxon>Paspalum</taxon>
    </lineage>
</organism>
<dbReference type="Proteomes" id="UP001341281">
    <property type="component" value="Chromosome 07"/>
</dbReference>
<proteinExistence type="predicted"/>
<feature type="domain" description="Disease resistance protein winged helix" evidence="3">
    <location>
        <begin position="257"/>
        <end position="328"/>
    </location>
</feature>
<dbReference type="Gene3D" id="1.10.10.10">
    <property type="entry name" value="Winged helix-like DNA-binding domain superfamily/Winged helix DNA-binding domain"/>
    <property type="match status" value="1"/>
</dbReference>
<dbReference type="Gene3D" id="3.80.10.10">
    <property type="entry name" value="Ribonuclease Inhibitor"/>
    <property type="match status" value="2"/>
</dbReference>
<evidence type="ECO:0000256" key="2">
    <source>
        <dbReference type="ARBA" id="ARBA00022821"/>
    </source>
</evidence>
<reference evidence="5 6" key="1">
    <citation type="submission" date="2024-02" db="EMBL/GenBank/DDBJ databases">
        <title>High-quality chromosome-scale genome assembly of Pensacola bahiagrass (Paspalum notatum Flugge var. saurae).</title>
        <authorList>
            <person name="Vega J.M."/>
            <person name="Podio M."/>
            <person name="Orjuela J."/>
            <person name="Siena L.A."/>
            <person name="Pessino S.C."/>
            <person name="Combes M.C."/>
            <person name="Mariac C."/>
            <person name="Albertini E."/>
            <person name="Pupilli F."/>
            <person name="Ortiz J.P.A."/>
            <person name="Leblanc O."/>
        </authorList>
    </citation>
    <scope>NUCLEOTIDE SEQUENCE [LARGE SCALE GENOMIC DNA]</scope>
    <source>
        <strain evidence="5">R1</strain>
        <tissue evidence="5">Leaf</tissue>
    </source>
</reference>
<dbReference type="PANTHER" id="PTHR23155:SF1062">
    <property type="entry name" value="OS11G0579400 PROTEIN"/>
    <property type="match status" value="1"/>
</dbReference>
<dbReference type="GO" id="GO:0009626">
    <property type="term" value="P:plant-type hypersensitive response"/>
    <property type="evidence" value="ECO:0007669"/>
    <property type="project" value="UniProtKB-ARBA"/>
</dbReference>
<sequence length="854" mass="97261">MEVFPKPSEAQGQATTVVEDQIKEMIHKVTEMVQQLQEAPANHTKILEDVSTETKQKIDQIKWRVEEQMQIKWLVDKIEERLDEDTLMLILRIDDQIYESSWEENRYALNLLRWQVPGVLIITNTESIQKAKDYCYPPQRKPIEYSLVGLYHDTVLKLTSQHKNDGNSSSEIIHNILEECEDHEFCMRIFTHALHANPMRSNEELHKLHHTLQEVSKKSFNSTTENCRRDSLAKKMIKFSYSDLSKEYKSCLLYLAIFPPGHNVRRSTLIGRWIVEGLITKEDWPTSVHQAEQCFDALVDRMLVNPGHIGATGKIKSCSVGHLVHGFITKIARKQHIVLTRLSLHLARHFSIFNDVHLGSSDNIHKFFKKLPESSPWSRLKVLDLEGCRCFSGKNQHYLKDICNKILLLKYLSLRGTDVSNLPVEMNNLRISTEMHASATKHLVLLKLKCLLAGHTDLIPGMAKEFFSVRVPKKIEKMVNMEVLSNVKASQNGHELKDIRKLWQLRKLDVAPQEFDSGGDLHECLRSLSITLLPITSHEGTTCSGLILLGNTSSSGSPAADNGFSLKHPPKVLESLSISGTTQKVQLLQTLLAEDENQLAKVTLSSTELNQDGFNSLAKLPKLRCLKLRHITYTESKLTFNEDKFKCLEYFLTESCNMTGIFFENGAAPELEKITLRFTNLQSLSGVEDLPKLKELEVNSNNKSSSSSMATNEDSNNMLHSFLDRAIQIAKVTLRGTLLKQGDFQKLSKKSNIRCLELLDKSCDESQLTFNKAEFLKLNHLIVNCSKITKINFTSGSTPKLEKFIWAFTNMQSLSGIDSLPRLREIELIGDFVPNEVKESINKNKNKPYVTYYK</sequence>
<dbReference type="Pfam" id="PF23598">
    <property type="entry name" value="LRR_14"/>
    <property type="match status" value="1"/>
</dbReference>
<accession>A0AAQ3U588</accession>
<dbReference type="InterPro" id="IPR036388">
    <property type="entry name" value="WH-like_DNA-bd_sf"/>
</dbReference>
<keyword evidence="6" id="KW-1185">Reference proteome</keyword>
<evidence type="ECO:0000259" key="4">
    <source>
        <dbReference type="Pfam" id="PF23598"/>
    </source>
</evidence>
<dbReference type="PANTHER" id="PTHR23155">
    <property type="entry name" value="DISEASE RESISTANCE PROTEIN RP"/>
    <property type="match status" value="1"/>
</dbReference>
<evidence type="ECO:0008006" key="7">
    <source>
        <dbReference type="Google" id="ProtNLM"/>
    </source>
</evidence>
<dbReference type="InterPro" id="IPR032675">
    <property type="entry name" value="LRR_dom_sf"/>
</dbReference>
<dbReference type="SUPFAM" id="SSF52058">
    <property type="entry name" value="L domain-like"/>
    <property type="match status" value="1"/>
</dbReference>
<dbReference type="GO" id="GO:0002758">
    <property type="term" value="P:innate immune response-activating signaling pathway"/>
    <property type="evidence" value="ECO:0007669"/>
    <property type="project" value="UniProtKB-ARBA"/>
</dbReference>
<protein>
    <recommendedName>
        <fullName evidence="7">NB-ARC domain-containing protein</fullName>
    </recommendedName>
</protein>
<evidence type="ECO:0000256" key="1">
    <source>
        <dbReference type="ARBA" id="ARBA00022737"/>
    </source>
</evidence>
<dbReference type="EMBL" id="CP144751">
    <property type="protein sequence ID" value="WVZ84082.1"/>
    <property type="molecule type" value="Genomic_DNA"/>
</dbReference>
<dbReference type="InterPro" id="IPR055414">
    <property type="entry name" value="LRR_R13L4/SHOC2-like"/>
</dbReference>
<dbReference type="Pfam" id="PF23559">
    <property type="entry name" value="WHD_DRP"/>
    <property type="match status" value="1"/>
</dbReference>
<dbReference type="InterPro" id="IPR058922">
    <property type="entry name" value="WHD_DRP"/>
</dbReference>
<gene>
    <name evidence="5" type="ORF">U9M48_031154</name>
</gene>
<dbReference type="FunFam" id="1.10.10.10:FF:000322">
    <property type="entry name" value="Probable disease resistance protein At1g63360"/>
    <property type="match status" value="1"/>
</dbReference>